<reference evidence="6 7" key="1">
    <citation type="submission" date="2016-03" db="EMBL/GenBank/DDBJ databases">
        <title>Draft genome sequence of the Fonsecaea monophora CBS 269.37.</title>
        <authorList>
            <person name="Bombassaro A."/>
            <person name="Vinicius W.A."/>
            <person name="De Hoog S."/>
            <person name="Sun J."/>
            <person name="Souza E.M."/>
            <person name="Raittz R.T."/>
            <person name="Costa F."/>
            <person name="Leao A.C."/>
            <person name="Tadra-Sfeir M.Z."/>
            <person name="Baura V."/>
            <person name="Balsanelli E."/>
            <person name="Pedrosa F.O."/>
            <person name="Moreno L.F."/>
            <person name="Steffens M.B."/>
            <person name="Xi L."/>
            <person name="Bocca A.L."/>
            <person name="Felipe M.S."/>
            <person name="Teixeira M."/>
            <person name="Telles Filho F.Q."/>
            <person name="Azevedo C.M."/>
            <person name="Gomes R."/>
            <person name="Vicente V.A."/>
        </authorList>
    </citation>
    <scope>NUCLEOTIDE SEQUENCE [LARGE SCALE GENOMIC DNA]</scope>
    <source>
        <strain evidence="6 7">CBS 269.37</strain>
    </source>
</reference>
<evidence type="ECO:0000256" key="2">
    <source>
        <dbReference type="ARBA" id="ARBA00022630"/>
    </source>
</evidence>
<comment type="caution">
    <text evidence="6">The sequence shown here is derived from an EMBL/GenBank/DDBJ whole genome shotgun (WGS) entry which is preliminary data.</text>
</comment>
<keyword evidence="3" id="KW-0274">FAD</keyword>
<dbReference type="GeneID" id="34598031"/>
<dbReference type="Pfam" id="PF00890">
    <property type="entry name" value="FAD_binding_2"/>
    <property type="match status" value="1"/>
</dbReference>
<dbReference type="Gene3D" id="3.90.700.10">
    <property type="entry name" value="Succinate dehydrogenase/fumarate reductase flavoprotein, catalytic domain"/>
    <property type="match status" value="1"/>
</dbReference>
<protein>
    <recommendedName>
        <fullName evidence="5">FAD-dependent oxidoreductase 2 FAD-binding domain-containing protein</fullName>
    </recommendedName>
</protein>
<dbReference type="InterPro" id="IPR003953">
    <property type="entry name" value="FAD-dep_OxRdtase_2_FAD-bd"/>
</dbReference>
<evidence type="ECO:0000256" key="1">
    <source>
        <dbReference type="ARBA" id="ARBA00001974"/>
    </source>
</evidence>
<organism evidence="6 7">
    <name type="scientific">Fonsecaea monophora</name>
    <dbReference type="NCBI Taxonomy" id="254056"/>
    <lineage>
        <taxon>Eukaryota</taxon>
        <taxon>Fungi</taxon>
        <taxon>Dikarya</taxon>
        <taxon>Ascomycota</taxon>
        <taxon>Pezizomycotina</taxon>
        <taxon>Eurotiomycetes</taxon>
        <taxon>Chaetothyriomycetidae</taxon>
        <taxon>Chaetothyriales</taxon>
        <taxon>Herpotrichiellaceae</taxon>
        <taxon>Fonsecaea</taxon>
    </lineage>
</organism>
<feature type="domain" description="FAD-dependent oxidoreductase 2 FAD-binding" evidence="5">
    <location>
        <begin position="26"/>
        <end position="553"/>
    </location>
</feature>
<dbReference type="InterPro" id="IPR050315">
    <property type="entry name" value="FAD-oxidoreductase_2"/>
</dbReference>
<dbReference type="Gene3D" id="3.50.50.60">
    <property type="entry name" value="FAD/NAD(P)-binding domain"/>
    <property type="match status" value="2"/>
</dbReference>
<dbReference type="SUPFAM" id="SSF56425">
    <property type="entry name" value="Succinate dehydrogenase/fumarate reductase flavoprotein, catalytic domain"/>
    <property type="match status" value="1"/>
</dbReference>
<proteinExistence type="predicted"/>
<sequence length="570" mass="61216">MLRSSARTLATAARSDPKPLFDASYDVVVVGSGAAGLTAAVTAAKKHGLKVLVTEKAKYFGGTTAFSGGGAWLPNNHHQHTLGVTDSKEKATTYLRGVVGSRYDNRTINSFLDNAPRMAKWIDDNTALKFFALPLPDYYTSLDGAAQGRTLVASPFDGRRLGGRLKDIRYALQGFKAFESMQIAFDEAPIMANPLASTINLAYVVAKLQRYMLDLLRYGKGSLLANGNAIVGSLVYTIAQSGGDLWNNSPATELVTNGGRVEGVVVAKDGGEIRVRATKGVLLASGGFGRAKEARAFVPHEYCLSPSSVTGDGIRLAQAAGAILPDPSPDNAIYSPVSILQPRHGPIRMYPHFGYDRAKPGSIVVDTNGQRFINESVGYHQFVQHMHAAKMTRCFMIADKRFLCKYGIGFALADPYPKGKILSQNYLISAKTIPQLAAKLGIPEDNLVQTVKRCNENAARGKDPDFGRGDSVYDHVFGDPTNKPNASLGTCDQAPFYAVRMYPGNVSTQYGLRTDEYVRVMGPEGKPIDGLYAAGNDSNSVWRGTYPAGGSSIGPAMTFGYVAAEHMASN</sequence>
<name>A0A177FFF8_9EURO</name>
<gene>
    <name evidence="6" type="ORF">AYO21_02858</name>
</gene>
<dbReference type="PANTHER" id="PTHR43400:SF10">
    <property type="entry name" value="3-OXOSTEROID 1-DEHYDROGENASE"/>
    <property type="match status" value="1"/>
</dbReference>
<accession>A0A177FFF8</accession>
<dbReference type="InterPro" id="IPR027477">
    <property type="entry name" value="Succ_DH/fumarate_Rdtase_cat_sf"/>
</dbReference>
<keyword evidence="2" id="KW-0285">Flavoprotein</keyword>
<dbReference type="Proteomes" id="UP000077002">
    <property type="component" value="Unassembled WGS sequence"/>
</dbReference>
<dbReference type="EMBL" id="LVKK01000013">
    <property type="protein sequence ID" value="OAG42907.1"/>
    <property type="molecule type" value="Genomic_DNA"/>
</dbReference>
<dbReference type="AlphaFoldDB" id="A0A177FFF8"/>
<dbReference type="SUPFAM" id="SSF51905">
    <property type="entry name" value="FAD/NAD(P)-binding domain"/>
    <property type="match status" value="1"/>
</dbReference>
<dbReference type="RefSeq" id="XP_022514859.1">
    <property type="nucleotide sequence ID" value="XM_022652834.1"/>
</dbReference>
<evidence type="ECO:0000259" key="5">
    <source>
        <dbReference type="Pfam" id="PF00890"/>
    </source>
</evidence>
<dbReference type="OrthoDB" id="7777654at2759"/>
<evidence type="ECO:0000256" key="4">
    <source>
        <dbReference type="ARBA" id="ARBA00023002"/>
    </source>
</evidence>
<dbReference type="GO" id="GO:0008202">
    <property type="term" value="P:steroid metabolic process"/>
    <property type="evidence" value="ECO:0007669"/>
    <property type="project" value="UniProtKB-ARBA"/>
</dbReference>
<evidence type="ECO:0000313" key="6">
    <source>
        <dbReference type="EMBL" id="OAG42907.1"/>
    </source>
</evidence>
<comment type="cofactor">
    <cofactor evidence="1">
        <name>FAD</name>
        <dbReference type="ChEBI" id="CHEBI:57692"/>
    </cofactor>
</comment>
<dbReference type="PANTHER" id="PTHR43400">
    <property type="entry name" value="FUMARATE REDUCTASE"/>
    <property type="match status" value="1"/>
</dbReference>
<evidence type="ECO:0000313" key="7">
    <source>
        <dbReference type="Proteomes" id="UP000077002"/>
    </source>
</evidence>
<keyword evidence="7" id="KW-1185">Reference proteome</keyword>
<keyword evidence="4" id="KW-0560">Oxidoreductase</keyword>
<dbReference type="InterPro" id="IPR036188">
    <property type="entry name" value="FAD/NAD-bd_sf"/>
</dbReference>
<dbReference type="GO" id="GO:0016491">
    <property type="term" value="F:oxidoreductase activity"/>
    <property type="evidence" value="ECO:0007669"/>
    <property type="project" value="UniProtKB-KW"/>
</dbReference>
<evidence type="ECO:0000256" key="3">
    <source>
        <dbReference type="ARBA" id="ARBA00022827"/>
    </source>
</evidence>